<feature type="transmembrane region" description="Helical" evidence="3">
    <location>
        <begin position="21"/>
        <end position="40"/>
    </location>
</feature>
<keyword evidence="6" id="KW-1185">Reference proteome</keyword>
<evidence type="ECO:0000259" key="4">
    <source>
        <dbReference type="PROSITE" id="PS51212"/>
    </source>
</evidence>
<comment type="caution">
    <text evidence="5">The sequence shown here is derived from an EMBL/GenBank/DDBJ whole genome shotgun (WGS) entry which is preliminary data.</text>
</comment>
<gene>
    <name evidence="5" type="ORF">QQS21_012262</name>
</gene>
<feature type="compositionally biased region" description="Polar residues" evidence="2">
    <location>
        <begin position="178"/>
        <end position="198"/>
    </location>
</feature>
<evidence type="ECO:0000256" key="1">
    <source>
        <dbReference type="ARBA" id="ARBA00022737"/>
    </source>
</evidence>
<organism evidence="5 6">
    <name type="scientific">Conoideocrella luteorostrata</name>
    <dbReference type="NCBI Taxonomy" id="1105319"/>
    <lineage>
        <taxon>Eukaryota</taxon>
        <taxon>Fungi</taxon>
        <taxon>Dikarya</taxon>
        <taxon>Ascomycota</taxon>
        <taxon>Pezizomycotina</taxon>
        <taxon>Sordariomycetes</taxon>
        <taxon>Hypocreomycetidae</taxon>
        <taxon>Hypocreales</taxon>
        <taxon>Clavicipitaceae</taxon>
        <taxon>Conoideocrella</taxon>
    </lineage>
</organism>
<evidence type="ECO:0000256" key="3">
    <source>
        <dbReference type="SAM" id="Phobius"/>
    </source>
</evidence>
<dbReference type="AlphaFoldDB" id="A0AAJ0FV09"/>
<name>A0AAJ0FV09_9HYPO</name>
<dbReference type="EMBL" id="JASWJB010000496">
    <property type="protein sequence ID" value="KAK2590055.1"/>
    <property type="molecule type" value="Genomic_DNA"/>
</dbReference>
<dbReference type="PANTHER" id="PTHR45964">
    <property type="entry name" value="WSCD FAMILY MEMBER CG9164"/>
    <property type="match status" value="1"/>
</dbReference>
<dbReference type="InterPro" id="IPR051589">
    <property type="entry name" value="Sialate-O-sulfotransferase"/>
</dbReference>
<keyword evidence="3" id="KW-0472">Membrane</keyword>
<dbReference type="SMART" id="SM00321">
    <property type="entry name" value="WSC"/>
    <property type="match status" value="1"/>
</dbReference>
<feature type="domain" description="WSC" evidence="4">
    <location>
        <begin position="596"/>
        <end position="691"/>
    </location>
</feature>
<sequence length="771" mass="80509">MLPERAPRFPSFWALRSMRNNGTFVLAGLIIIGSCLFGSIKLASDSDMSGKRTLEPRQFQLGGMLGGHLQALELDGDVGLNEIKSLPNPSSHLGTDSISATSLASTSTSSGFASNTPVSDRVGNIAETETISNSTTANDLFANLVEAFKPIINSTSLLAGSTDEQYNVATETDLSRATMPQSTGSINTVPTTSAAQFTPGSSSKILEWTKLQRRYAPASETEADQKGALDLSSLESGLAMSLLDFIPGLVVDVAGINVKLAAELTDGLLAALPVDATAISSAVSITAGQTSTDVELAIPLILSALAKALGRQVESPMLTSETNNVTEMCSDIVTKGSLVINQIVAASVFMQSPLMQDMLSQVADIVYVASAQLNQTVCAVSLNDTELQLEILLPCASVSLDPASVSVLTLHPSRGDSRATSWTGAPTAMWNDIPVASPEGYGIPHDTITSGFTSSPDTSMINGQLTSTAWGPSSSTWFPFCQPCPTTSAARISTPEPVAGPCPGSGYKCKECLNGWFCPPQETPPQVVPCGLGWPCFHCTGGYFCSSTSPSAYSPYTSETTSIFSTLTNAASATSEAALLTPTPEPNCKVDTGIPGWTYLGCFQDAISRTLVGSKPMDYMHGEMSRSVCINHCRTSGYSFAGTENGHECWCGVSIRDDAVRLPEDSCNMPCQDSGNEVCGGAWIISVFRCSDESVHSGVEGPGASPSLEAHASTSITNPPVYPATTVPVSSVCSTSIVGSPAQDWSGGGQTASVAQIGPVAQLLADARNLR</sequence>
<keyword evidence="3" id="KW-0812">Transmembrane</keyword>
<evidence type="ECO:0000313" key="5">
    <source>
        <dbReference type="EMBL" id="KAK2590055.1"/>
    </source>
</evidence>
<feature type="region of interest" description="Disordered" evidence="2">
    <location>
        <begin position="174"/>
        <end position="198"/>
    </location>
</feature>
<keyword evidence="3" id="KW-1133">Transmembrane helix</keyword>
<dbReference type="Pfam" id="PF01822">
    <property type="entry name" value="WSC"/>
    <property type="match status" value="1"/>
</dbReference>
<dbReference type="PANTHER" id="PTHR45964:SF5">
    <property type="entry name" value="WSCD FAMILY MEMBER CG9164"/>
    <property type="match status" value="1"/>
</dbReference>
<evidence type="ECO:0000313" key="6">
    <source>
        <dbReference type="Proteomes" id="UP001251528"/>
    </source>
</evidence>
<dbReference type="InterPro" id="IPR002889">
    <property type="entry name" value="WSC_carb-bd"/>
</dbReference>
<keyword evidence="1" id="KW-0677">Repeat</keyword>
<dbReference type="Proteomes" id="UP001251528">
    <property type="component" value="Unassembled WGS sequence"/>
</dbReference>
<evidence type="ECO:0000256" key="2">
    <source>
        <dbReference type="SAM" id="MobiDB-lite"/>
    </source>
</evidence>
<proteinExistence type="predicted"/>
<accession>A0AAJ0FV09</accession>
<dbReference type="PROSITE" id="PS51212">
    <property type="entry name" value="WSC"/>
    <property type="match status" value="1"/>
</dbReference>
<protein>
    <recommendedName>
        <fullName evidence="4">WSC domain-containing protein</fullName>
    </recommendedName>
</protein>
<reference evidence="5" key="1">
    <citation type="submission" date="2023-06" db="EMBL/GenBank/DDBJ databases">
        <title>Conoideocrella luteorostrata (Hypocreales: Clavicipitaceae), a potential biocontrol fungus for elongate hemlock scale in United States Christmas tree production areas.</title>
        <authorList>
            <person name="Barrett H."/>
            <person name="Lovett B."/>
            <person name="Macias A.M."/>
            <person name="Stajich J.E."/>
            <person name="Kasson M.T."/>
        </authorList>
    </citation>
    <scope>NUCLEOTIDE SEQUENCE</scope>
    <source>
        <strain evidence="5">ARSEF 14590</strain>
    </source>
</reference>
<dbReference type="PROSITE" id="PS51257">
    <property type="entry name" value="PROKAR_LIPOPROTEIN"/>
    <property type="match status" value="1"/>
</dbReference>